<dbReference type="Proteomes" id="UP000316882">
    <property type="component" value="Unassembled WGS sequence"/>
</dbReference>
<proteinExistence type="predicted"/>
<protein>
    <recommendedName>
        <fullName evidence="3">WGR domain-containing protein</fullName>
    </recommendedName>
</protein>
<accession>A0A4Y3PLW4</accession>
<reference evidence="1 2" key="1">
    <citation type="submission" date="2019-06" db="EMBL/GenBank/DDBJ databases">
        <title>Whole genome shotgun sequence of Brevibacillus parabrevis NBRC 12334.</title>
        <authorList>
            <person name="Hosoyama A."/>
            <person name="Uohara A."/>
            <person name="Ohji S."/>
            <person name="Ichikawa N."/>
        </authorList>
    </citation>
    <scope>NUCLEOTIDE SEQUENCE [LARGE SCALE GENOMIC DNA]</scope>
    <source>
        <strain evidence="1 2">NBRC 12334</strain>
    </source>
</reference>
<comment type="caution">
    <text evidence="1">The sequence shown here is derived from an EMBL/GenBank/DDBJ whole genome shotgun (WGS) entry which is preliminary data.</text>
</comment>
<sequence>MIRMLLKNEKRWSYWEVWYDETDRLYSVHYGHVGEIGDHYAIVAEQIEGKPKHVLKVWAEEMKEKGYVELAEEDLQKLIVCFPHLSESDVEMRYFIEQLLDECLGKTGNGHCDGGDDSEGKLAVCCRVIDLEKAVVAVQEAMAIARLEEGMSLWTLQDDGTRIALHVSV</sequence>
<dbReference type="AlphaFoldDB" id="A0A4Y3PLW4"/>
<evidence type="ECO:0000313" key="1">
    <source>
        <dbReference type="EMBL" id="GEB33825.1"/>
    </source>
</evidence>
<dbReference type="EMBL" id="BJMH01000016">
    <property type="protein sequence ID" value="GEB33825.1"/>
    <property type="molecule type" value="Genomic_DNA"/>
</dbReference>
<evidence type="ECO:0000313" key="2">
    <source>
        <dbReference type="Proteomes" id="UP000316882"/>
    </source>
</evidence>
<name>A0A4Y3PLW4_BREPA</name>
<keyword evidence="2" id="KW-1185">Reference proteome</keyword>
<organism evidence="1 2">
    <name type="scientific">Brevibacillus parabrevis</name>
    <dbReference type="NCBI Taxonomy" id="54914"/>
    <lineage>
        <taxon>Bacteria</taxon>
        <taxon>Bacillati</taxon>
        <taxon>Bacillota</taxon>
        <taxon>Bacilli</taxon>
        <taxon>Bacillales</taxon>
        <taxon>Paenibacillaceae</taxon>
        <taxon>Brevibacillus</taxon>
    </lineage>
</organism>
<gene>
    <name evidence="1" type="ORF">BPA01_34050</name>
</gene>
<evidence type="ECO:0008006" key="3">
    <source>
        <dbReference type="Google" id="ProtNLM"/>
    </source>
</evidence>